<keyword evidence="4" id="KW-0378">Hydrolase</keyword>
<dbReference type="PROSITE" id="PS51194">
    <property type="entry name" value="HELICASE_CTER"/>
    <property type="match status" value="1"/>
</dbReference>
<dbReference type="Gene3D" id="3.40.50.10810">
    <property type="entry name" value="Tandem AAA-ATPase domain"/>
    <property type="match status" value="1"/>
</dbReference>
<dbReference type="InterPro" id="IPR027417">
    <property type="entry name" value="P-loop_NTPase"/>
</dbReference>
<evidence type="ECO:0000256" key="6">
    <source>
        <dbReference type="ARBA" id="ARBA00022840"/>
    </source>
</evidence>
<feature type="compositionally biased region" description="Polar residues" evidence="9">
    <location>
        <begin position="255"/>
        <end position="271"/>
    </location>
</feature>
<keyword evidence="5" id="KW-0347">Helicase</keyword>
<dbReference type="FunFam" id="1.25.10.10:FF:000787">
    <property type="entry name" value="TATA-binding protein-associated factor BTAF1"/>
    <property type="match status" value="1"/>
</dbReference>
<dbReference type="Proteomes" id="UP000087171">
    <property type="component" value="Chromosome Ca6"/>
</dbReference>
<dbReference type="InterPro" id="IPR044078">
    <property type="entry name" value="Mot1_ATP-bd"/>
</dbReference>
<accession>A0A1S3EAJ4</accession>
<evidence type="ECO:0000256" key="4">
    <source>
        <dbReference type="ARBA" id="ARBA00022801"/>
    </source>
</evidence>
<dbReference type="FunFam" id="3.40.50.10810:FF:000009">
    <property type="entry name" value="B-TFIID TATA-box-binding protein-associated factor 1"/>
    <property type="match status" value="1"/>
</dbReference>
<evidence type="ECO:0000313" key="12">
    <source>
        <dbReference type="Proteomes" id="UP000087171"/>
    </source>
</evidence>
<dbReference type="SMART" id="SM00490">
    <property type="entry name" value="HELICc"/>
    <property type="match status" value="1"/>
</dbReference>
<dbReference type="GO" id="GO:0005634">
    <property type="term" value="C:nucleus"/>
    <property type="evidence" value="ECO:0007669"/>
    <property type="project" value="UniProtKB-SubCell"/>
</dbReference>
<evidence type="ECO:0000256" key="8">
    <source>
        <dbReference type="ARBA" id="ARBA00023242"/>
    </source>
</evidence>
<dbReference type="GO" id="GO:0005524">
    <property type="term" value="F:ATP binding"/>
    <property type="evidence" value="ECO:0007669"/>
    <property type="project" value="UniProtKB-KW"/>
</dbReference>
<dbReference type="GeneID" id="101509536"/>
<evidence type="ECO:0000259" key="11">
    <source>
        <dbReference type="PROSITE" id="PS51194"/>
    </source>
</evidence>
<dbReference type="SUPFAM" id="SSF52540">
    <property type="entry name" value="P-loop containing nucleoside triphosphate hydrolases"/>
    <property type="match status" value="2"/>
</dbReference>
<evidence type="ECO:0000256" key="9">
    <source>
        <dbReference type="SAM" id="MobiDB-lite"/>
    </source>
</evidence>
<dbReference type="RefSeq" id="XP_004506373.1">
    <property type="nucleotide sequence ID" value="XM_004506316.3"/>
</dbReference>
<dbReference type="PANTHER" id="PTHR36498:SF1">
    <property type="entry name" value="TATA-BINDING PROTEIN-ASSOCIATED FACTOR 172"/>
    <property type="match status" value="1"/>
</dbReference>
<feature type="domain" description="Helicase ATP-binding" evidence="10">
    <location>
        <begin position="1460"/>
        <end position="1630"/>
    </location>
</feature>
<dbReference type="InterPro" id="IPR016024">
    <property type="entry name" value="ARM-type_fold"/>
</dbReference>
<dbReference type="CDD" id="cd18793">
    <property type="entry name" value="SF2_C_SNF"/>
    <property type="match status" value="1"/>
</dbReference>
<feature type="region of interest" description="Disordered" evidence="9">
    <location>
        <begin position="242"/>
        <end position="271"/>
    </location>
</feature>
<dbReference type="SUPFAM" id="SSF48371">
    <property type="entry name" value="ARM repeat"/>
    <property type="match status" value="1"/>
</dbReference>
<dbReference type="FunFam" id="1.25.10.10:FF:000502">
    <property type="entry name" value="TATA-binding protein-associated factor BTAF1"/>
    <property type="match status" value="1"/>
</dbReference>
<keyword evidence="6" id="KW-0067">ATP-binding</keyword>
<keyword evidence="12" id="KW-1185">Reference proteome</keyword>
<dbReference type="GO" id="GO:0016887">
    <property type="term" value="F:ATP hydrolysis activity"/>
    <property type="evidence" value="ECO:0007669"/>
    <property type="project" value="InterPro"/>
</dbReference>
<dbReference type="SMART" id="SM00487">
    <property type="entry name" value="DEXDc"/>
    <property type="match status" value="1"/>
</dbReference>
<dbReference type="Gene3D" id="1.25.10.10">
    <property type="entry name" value="Leucine-rich Repeat Variant"/>
    <property type="match status" value="3"/>
</dbReference>
<evidence type="ECO:0000259" key="10">
    <source>
        <dbReference type="PROSITE" id="PS51192"/>
    </source>
</evidence>
<dbReference type="KEGG" id="cam:101509536"/>
<dbReference type="FunFam" id="3.40.50.300:FF:000428">
    <property type="entry name" value="TATA-binding protein-associated factor 172"/>
    <property type="match status" value="1"/>
</dbReference>
<gene>
    <name evidence="13" type="primary">LOC101509536</name>
</gene>
<dbReference type="InterPro" id="IPR001650">
    <property type="entry name" value="Helicase_C-like"/>
</dbReference>
<sequence>MAQQSSRLQRLLTLLDTGSTQATRLTAARQIGEIAKSHPQDLTSLLKKVSQYLCSKKWDTRVAAAHAIGSIAENVKHISLNELIASVVTKMSESGISCSVEDLCAWPYLQTKITGSSFRSFDMNKVLEFGALLASGGQEYDIGTDNIKNPKERLVRQKQNLRRRLGLDVCEQFMDINDVIRDEDLLAHRSDSYLNGIDHKVFTSCSVHNIQKMVANMVPSVKSKWPSARELNLLKRKAKINSKDQTKSWSEDATETSGAQNLTPKGTCPDSVNHSKAFAQVNYDEDGFEHDGDGQWPFSTFVEQLIIDMFDPVWEVRHGSVMALREILTHQGASAGVFKHDPHLGETSFVESEDKNISNTLKRERDIDLNLQVSADEYVLNLKRPKLEDVSLSASIDSVMTCSNDGDIENSVSSETQGCNLPLDCGNGKYDGSSFDMNLETHSDSLHDACKEPANIAVQKGYSVDTNIASGKRNLLRNLPQNCELMNLVKVARSSWLRNCEFLHDCVIRFLCVLSLDRFGDYVSDQVVAPVRETCAQALGAAFKYMHAALVNETLNILLKMQCSPEWEIRHGSLLGIKYLVAVRQEMLSDLLGRVLPACKSGLEDPDDDVRAVAADALIPAAAAIVALQGQTLHSIVMLLWDIMLDLDDLSPSTSSVMNLLAEIYSHEEMVPKMCKVLKLEDKEIENGAGGCGDVEENPFVLATLAPRLWPFMRHSITSVRYSAIRTLERLLEAEYKRSVSELSSASFWPSSIIGDTLRIVFQNLLLETNEGVLQCSERVWSLLVQCSVEDLETAARSYMSSWTELASTPFGSALDASKMFWPVAFPRKSQFRAAAKMRAAKIENEYGGDLGLESTKSTIPQDRNGDVPTNSIKIVVGAEVDTSVTRTRVVTATALGIFASKLPKVSLNYVIDPLWSSLTSLSGVQRQVASMVLISWFKEIRIRNLSENLNGTPTFLKDWLLDLLACSDPAFPTKGSLLPYAELSRTYSKMRSEAGQLLNAVKSSDMFSELSTTNIELDNLSVDDAIGFASKIPAMSNDSSANDSLRKNIMDDIESSKQRLLTTSGYLKCVQSNLHVTVTSAVAAAVVWMSEFPSRLTPIILPLMASIKREQEEILQIKSAEALAELIYHCVSRRPCPNDKLIKNICSLTCMDPSETPQAKSICSIESIDDQGLLSFRTPVNKQKSKVHVLTGEDRSKVEGFISRRGSELSLRLLCEKFGVLLFDKLPKLWDCLTEVLKSSSSKSLLAADDASEAIEFVCDPQTLINNIQVVRSVAPLLNEELKPKLLTLLLSIFKCVKHSHVAVRLAASRCITSMAQSMTVKVMGAVVENAIPMLEDASSVHARQGAGMLISFLVQGLGVELVPYAPLLVVPLLRCMSDCDQSVRQSVTHSFAALVPLLPLARGVPQPIGVGEGISRNAEDLHFLEQLLDNSHIEDYKLCTELKVTLRRYQQEGINWLAFLKRFKLHGILCDDMGLGKTLQASAILASDIVEHQTQIGNEDLLPSLIICPSTLVGHWAFEIEKYIDASVISSLQYVGSAQDRMLLRDSFCKHNVIITSYDVVRKDTDYFGQLLWNYCILDEGHIIKNAKSKVTLAVKQLKAQHRLILSGTPIQNNIMDLWSLFDFLMPGFLGTERQFQSTYGKPLVAARDPKCSAKEAEAGALAMEALHKQVMPFLLRRTKDEVLSDLPEKIIQDRYCDLSPVQLKLYEQFSGSRAKQEMSSVVTTNESAAAEGSSSSTKASSHVFQALQYLLKLCSHPLLVIGGKIPDSFSSILSELFPAGSDVISELHRLHHSPKLVALHEILEECGIGVDASSSEAAVGIGQHRVLIFAQHKAFLDIIERDLFQTHMKNVTYLRLDGSVEPEKRFEIVKAFNSDPTIDVLLLTTHVGGLGLNLTSADTLVFVEHDWNPMRDLQAMDRAHRLGQKKVVNVHRLIMRGTLEEKVMSLQKFKVSVANAVINAENASLKTMNTDQLLDLFASAEIPKKGSSAVKSSEDNFDGDTKLVGNGKGLKAILGGLEDLWDQSQYTEEYNLSQFLAKLNG</sequence>
<dbReference type="InterPro" id="IPR038718">
    <property type="entry name" value="SNF2-like_sf"/>
</dbReference>
<dbReference type="eggNOG" id="KOG0392">
    <property type="taxonomic scope" value="Eukaryota"/>
</dbReference>
<organism evidence="12 13">
    <name type="scientific">Cicer arietinum</name>
    <name type="common">Chickpea</name>
    <name type="synonym">Garbanzo</name>
    <dbReference type="NCBI Taxonomy" id="3827"/>
    <lineage>
        <taxon>Eukaryota</taxon>
        <taxon>Viridiplantae</taxon>
        <taxon>Streptophyta</taxon>
        <taxon>Embryophyta</taxon>
        <taxon>Tracheophyta</taxon>
        <taxon>Spermatophyta</taxon>
        <taxon>Magnoliopsida</taxon>
        <taxon>eudicotyledons</taxon>
        <taxon>Gunneridae</taxon>
        <taxon>Pentapetalae</taxon>
        <taxon>rosids</taxon>
        <taxon>fabids</taxon>
        <taxon>Fabales</taxon>
        <taxon>Fabaceae</taxon>
        <taxon>Papilionoideae</taxon>
        <taxon>50 kb inversion clade</taxon>
        <taxon>NPAAA clade</taxon>
        <taxon>Hologalegina</taxon>
        <taxon>IRL clade</taxon>
        <taxon>Cicereae</taxon>
        <taxon>Cicer</taxon>
    </lineage>
</organism>
<dbReference type="InterPro" id="IPR011989">
    <property type="entry name" value="ARM-like"/>
</dbReference>
<evidence type="ECO:0000256" key="1">
    <source>
        <dbReference type="ARBA" id="ARBA00004123"/>
    </source>
</evidence>
<feature type="domain" description="Helicase C-terminal" evidence="11">
    <location>
        <begin position="1816"/>
        <end position="1976"/>
    </location>
</feature>
<dbReference type="InterPro" id="IPR049730">
    <property type="entry name" value="SNF2/RAD54-like_C"/>
</dbReference>
<dbReference type="Gene3D" id="3.40.50.300">
    <property type="entry name" value="P-loop containing nucleotide triphosphate hydrolases"/>
    <property type="match status" value="1"/>
</dbReference>
<comment type="subcellular location">
    <subcellularLocation>
        <location evidence="1">Nucleus</location>
    </subcellularLocation>
</comment>
<dbReference type="GO" id="GO:0003677">
    <property type="term" value="F:DNA binding"/>
    <property type="evidence" value="ECO:0007669"/>
    <property type="project" value="UniProtKB-KW"/>
</dbReference>
<dbReference type="PROSITE" id="PS51192">
    <property type="entry name" value="HELICASE_ATP_BIND_1"/>
    <property type="match status" value="1"/>
</dbReference>
<dbReference type="CDD" id="cd17999">
    <property type="entry name" value="DEXHc_Mot1"/>
    <property type="match status" value="1"/>
</dbReference>
<evidence type="ECO:0000313" key="13">
    <source>
        <dbReference type="RefSeq" id="XP_004506373.1"/>
    </source>
</evidence>
<dbReference type="PANTHER" id="PTHR36498">
    <property type="entry name" value="TATA-BINDING PROTEIN-ASSOCIATED FACTOR 172"/>
    <property type="match status" value="1"/>
</dbReference>
<reference evidence="12" key="1">
    <citation type="journal article" date="2013" name="Nat. Biotechnol.">
        <title>Draft genome sequence of chickpea (Cicer arietinum) provides a resource for trait improvement.</title>
        <authorList>
            <person name="Varshney R.K."/>
            <person name="Song C."/>
            <person name="Saxena R.K."/>
            <person name="Azam S."/>
            <person name="Yu S."/>
            <person name="Sharpe A.G."/>
            <person name="Cannon S."/>
            <person name="Baek J."/>
            <person name="Rosen B.D."/>
            <person name="Tar'an B."/>
            <person name="Millan T."/>
            <person name="Zhang X."/>
            <person name="Ramsay L.D."/>
            <person name="Iwata A."/>
            <person name="Wang Y."/>
            <person name="Nelson W."/>
            <person name="Farmer A.D."/>
            <person name="Gaur P.M."/>
            <person name="Soderlund C."/>
            <person name="Penmetsa R.V."/>
            <person name="Xu C."/>
            <person name="Bharti A.K."/>
            <person name="He W."/>
            <person name="Winter P."/>
            <person name="Zhao S."/>
            <person name="Hane J.K."/>
            <person name="Carrasquilla-Garcia N."/>
            <person name="Condie J.A."/>
            <person name="Upadhyaya H.D."/>
            <person name="Luo M.C."/>
            <person name="Thudi M."/>
            <person name="Gowda C.L."/>
            <person name="Singh N.P."/>
            <person name="Lichtenzveig J."/>
            <person name="Gali K.K."/>
            <person name="Rubio J."/>
            <person name="Nadarajan N."/>
            <person name="Dolezel J."/>
            <person name="Bansal K.C."/>
            <person name="Xu X."/>
            <person name="Edwards D."/>
            <person name="Zhang G."/>
            <person name="Kahl G."/>
            <person name="Gil J."/>
            <person name="Singh K.B."/>
            <person name="Datta S.K."/>
            <person name="Jackson S.A."/>
            <person name="Wang J."/>
            <person name="Cook D.R."/>
        </authorList>
    </citation>
    <scope>NUCLEOTIDE SEQUENCE [LARGE SCALE GENOMIC DNA]</scope>
    <source>
        <strain evidence="12">cv. CDC Frontier</strain>
    </source>
</reference>
<dbReference type="Pfam" id="PF00176">
    <property type="entry name" value="SNF2-rel_dom"/>
    <property type="match status" value="1"/>
</dbReference>
<keyword evidence="3" id="KW-0547">Nucleotide-binding</keyword>
<name>A0A1S3EAJ4_CICAR</name>
<proteinExistence type="predicted"/>
<evidence type="ECO:0000256" key="3">
    <source>
        <dbReference type="ARBA" id="ARBA00022741"/>
    </source>
</evidence>
<dbReference type="Pfam" id="PF12054">
    <property type="entry name" value="DUF3535"/>
    <property type="match status" value="1"/>
</dbReference>
<evidence type="ECO:0000256" key="2">
    <source>
        <dbReference type="ARBA" id="ARBA00022737"/>
    </source>
</evidence>
<keyword evidence="7" id="KW-0238">DNA-binding</keyword>
<dbReference type="OrthoDB" id="10252227at2759"/>
<dbReference type="STRING" id="3827.A0A1S3EAJ4"/>
<evidence type="ECO:0000256" key="7">
    <source>
        <dbReference type="ARBA" id="ARBA00023125"/>
    </source>
</evidence>
<dbReference type="GO" id="GO:0017025">
    <property type="term" value="F:TBP-class protein binding"/>
    <property type="evidence" value="ECO:0007669"/>
    <property type="project" value="InterPro"/>
</dbReference>
<dbReference type="InterPro" id="IPR000330">
    <property type="entry name" value="SNF2_N"/>
</dbReference>
<dbReference type="InterPro" id="IPR022707">
    <property type="entry name" value="Mot1_central_dom"/>
</dbReference>
<protein>
    <submittedName>
        <fullName evidence="13">TATA-binding protein-associated factor BTAF1</fullName>
    </submittedName>
</protein>
<evidence type="ECO:0000256" key="5">
    <source>
        <dbReference type="ARBA" id="ARBA00022806"/>
    </source>
</evidence>
<keyword evidence="8" id="KW-0539">Nucleus</keyword>
<dbReference type="Pfam" id="PF00271">
    <property type="entry name" value="Helicase_C"/>
    <property type="match status" value="1"/>
</dbReference>
<dbReference type="InterPro" id="IPR044972">
    <property type="entry name" value="Mot1"/>
</dbReference>
<reference evidence="13" key="2">
    <citation type="submission" date="2025-08" db="UniProtKB">
        <authorList>
            <consortium name="RefSeq"/>
        </authorList>
    </citation>
    <scope>IDENTIFICATION</scope>
    <source>
        <tissue evidence="13">Etiolated seedlings</tissue>
    </source>
</reference>
<dbReference type="InterPro" id="IPR014001">
    <property type="entry name" value="Helicase_ATP-bd"/>
</dbReference>
<dbReference type="GO" id="GO:0004386">
    <property type="term" value="F:helicase activity"/>
    <property type="evidence" value="ECO:0007669"/>
    <property type="project" value="UniProtKB-KW"/>
</dbReference>
<dbReference type="FunFam" id="1.25.10.10:FF:000642">
    <property type="entry name" value="TATA-binding protein-associated factor BTAF1"/>
    <property type="match status" value="1"/>
</dbReference>
<keyword evidence="2" id="KW-0677">Repeat</keyword>
<dbReference type="PaxDb" id="3827-XP_004506373.1"/>